<evidence type="ECO:0000259" key="4">
    <source>
        <dbReference type="Pfam" id="PF01645"/>
    </source>
</evidence>
<dbReference type="AlphaFoldDB" id="F2R5Y9"/>
<dbReference type="GO" id="GO:0016041">
    <property type="term" value="F:glutamate synthase (ferredoxin) activity"/>
    <property type="evidence" value="ECO:0007669"/>
    <property type="project" value="UniProtKB-EC"/>
</dbReference>
<name>F2R5Y9_STRVP</name>
<dbReference type="GO" id="GO:0006537">
    <property type="term" value="P:glutamate biosynthetic process"/>
    <property type="evidence" value="ECO:0007669"/>
    <property type="project" value="InterPro"/>
</dbReference>
<evidence type="ECO:0000256" key="3">
    <source>
        <dbReference type="SAM" id="Phobius"/>
    </source>
</evidence>
<reference evidence="5 6" key="1">
    <citation type="journal article" date="2011" name="BMC Genomics">
        <title>Genome-wide analysis of the role of GlnR in Streptomyces venezuelae provides new insights into global nitrogen regulation in actinomycetes.</title>
        <authorList>
            <person name="Pullan S.T."/>
            <person name="Bibb M.J."/>
            <person name="Merrick M."/>
        </authorList>
    </citation>
    <scope>NUCLEOTIDE SEQUENCE [LARGE SCALE GENOMIC DNA]</scope>
    <source>
        <strain evidence="5">ATCC 10712</strain>
    </source>
</reference>
<dbReference type="PIRSF" id="PIRSF006429">
    <property type="entry name" value="GOGAT_lg_2"/>
    <property type="match status" value="1"/>
</dbReference>
<keyword evidence="3" id="KW-0812">Transmembrane</keyword>
<dbReference type="EMBL" id="FR845719">
    <property type="protein sequence ID" value="CCA53650.1"/>
    <property type="molecule type" value="Genomic_DNA"/>
</dbReference>
<feature type="domain" description="Glutamate synthase" evidence="4">
    <location>
        <begin position="167"/>
        <end position="482"/>
    </location>
</feature>
<dbReference type="EC" id="1.4.7.1" evidence="5"/>
<gene>
    <name evidence="5" type="ordered locus">SVEN_0363</name>
</gene>
<dbReference type="PANTHER" id="PTHR43819:SF1">
    <property type="entry name" value="ARCHAEAL-TYPE GLUTAMATE SYNTHASE [NADPH]"/>
    <property type="match status" value="1"/>
</dbReference>
<dbReference type="SUPFAM" id="SSF51395">
    <property type="entry name" value="FMN-linked oxidoreductases"/>
    <property type="match status" value="1"/>
</dbReference>
<keyword evidence="3" id="KW-1133">Transmembrane helix</keyword>
<dbReference type="PIRSF" id="PIRSF500060">
    <property type="entry name" value="UCP500060"/>
    <property type="match status" value="1"/>
</dbReference>
<evidence type="ECO:0000256" key="1">
    <source>
        <dbReference type="ARBA" id="ARBA00009716"/>
    </source>
</evidence>
<evidence type="ECO:0000313" key="5">
    <source>
        <dbReference type="EMBL" id="CCA53650.1"/>
    </source>
</evidence>
<keyword evidence="3" id="KW-0472">Membrane</keyword>
<accession>F2R5Y9</accession>
<evidence type="ECO:0000256" key="2">
    <source>
        <dbReference type="PIRNR" id="PIRNR006429"/>
    </source>
</evidence>
<dbReference type="InterPro" id="IPR013785">
    <property type="entry name" value="Aldolase_TIM"/>
</dbReference>
<dbReference type="Gene3D" id="3.20.20.70">
    <property type="entry name" value="Aldolase class I"/>
    <property type="match status" value="1"/>
</dbReference>
<dbReference type="CDD" id="cd02808">
    <property type="entry name" value="GltS_FMN"/>
    <property type="match status" value="1"/>
</dbReference>
<sequence length="542" mass="58305">MLGLGDSGHTALMPTLLLLVLPAVAALATGLPAVLLSPWWWCAAGPALLLAAVASYDVVQRRHSILRNYPLLGHLRFAMEKIRPEVQQYFVERNIDGAPFDRDTRSIVYERAKGTDAADPFGTELELYRPGADYLVPSMAPRPVPTEPPRVRIGGPDCTRPYDMALLNVSAMSFGSLSDRAIRALNEGARRGGFAHDTGEGGISEHHLAPGGDLVWEVGTGYFGCRTEDGDFDPLRFAEKAALDQVACVLLKISQGAKPGIGGVLPGAKVSREIAAARGVPEGRTVVSPPYHRVYRTPRELVRFVRRMRELAEGKPVGFKLCVGSRREFLAVCKAMLEEDVTPDFIVVDGAEGGTGAAPLEFADTVGLPLTEGLTTVHRSLVGAGLRDRIRIGASGKIATGGDIVKRLAQGADYTNSARAMMFALGCVQAQRCHTNTCPVGVATQDRRRARALDVEDKARRVQRFQEATVGSALQIMAAMGLDESGGLTPDMLLRRVGPNTVRSHAELYAPLEAGQLLVPASVPPSWAADWNAAHPDRFALR</sequence>
<dbReference type="STRING" id="953739.SVEN_0363"/>
<dbReference type="InterPro" id="IPR002932">
    <property type="entry name" value="Glu_synthdom"/>
</dbReference>
<feature type="transmembrane region" description="Helical" evidence="3">
    <location>
        <begin position="38"/>
        <end position="59"/>
    </location>
</feature>
<dbReference type="InterPro" id="IPR027283">
    <property type="entry name" value="YerD"/>
</dbReference>
<dbReference type="eggNOG" id="COG0069">
    <property type="taxonomic scope" value="Bacteria"/>
</dbReference>
<proteinExistence type="inferred from homology"/>
<dbReference type="HOGENOM" id="CLU_026563_1_0_11"/>
<organism evidence="5 6">
    <name type="scientific">Streptomyces venezuelae (strain ATCC 10712 / CBS 650.69 / DSM 40230 / JCM 4526 / NBRC 13096 / PD 04745)</name>
    <dbReference type="NCBI Taxonomy" id="953739"/>
    <lineage>
        <taxon>Bacteria</taxon>
        <taxon>Bacillati</taxon>
        <taxon>Actinomycetota</taxon>
        <taxon>Actinomycetes</taxon>
        <taxon>Kitasatosporales</taxon>
        <taxon>Streptomycetaceae</taxon>
        <taxon>Streptomyces</taxon>
    </lineage>
</organism>
<dbReference type="KEGG" id="sve:SVEN_0363"/>
<keyword evidence="6" id="KW-1185">Reference proteome</keyword>
<dbReference type="InterPro" id="IPR024188">
    <property type="entry name" value="GltB"/>
</dbReference>
<dbReference type="Proteomes" id="UP000006854">
    <property type="component" value="Chromosome"/>
</dbReference>
<comment type="similarity">
    <text evidence="1 2">Belongs to the glutamate synthase family.</text>
</comment>
<dbReference type="Pfam" id="PF01645">
    <property type="entry name" value="Glu_synthase"/>
    <property type="match status" value="1"/>
</dbReference>
<protein>
    <submittedName>
        <fullName evidence="5">Ferredoxin-dependent glutamate synthase</fullName>
        <ecNumber evidence="5">1.4.7.1</ecNumber>
    </submittedName>
</protein>
<evidence type="ECO:0000313" key="6">
    <source>
        <dbReference type="Proteomes" id="UP000006854"/>
    </source>
</evidence>
<dbReference type="PANTHER" id="PTHR43819">
    <property type="entry name" value="ARCHAEAL-TYPE GLUTAMATE SYNTHASE [NADPH]"/>
    <property type="match status" value="1"/>
</dbReference>
<keyword evidence="5" id="KW-0560">Oxidoreductase</keyword>
<dbReference type="PATRIC" id="fig|953739.5.peg.5930"/>